<dbReference type="InterPro" id="IPR004394">
    <property type="entry name" value="Iojap/RsfS/C7orf30"/>
</dbReference>
<evidence type="ECO:0000256" key="2">
    <source>
        <dbReference type="ARBA" id="ARBA00010574"/>
    </source>
</evidence>
<dbReference type="PANTHER" id="PTHR21043">
    <property type="entry name" value="IOJAP SUPERFAMILY ORTHOLOG"/>
    <property type="match status" value="1"/>
</dbReference>
<feature type="compositionally biased region" description="Basic and acidic residues" evidence="7">
    <location>
        <begin position="630"/>
        <end position="642"/>
    </location>
</feature>
<evidence type="ECO:0000256" key="4">
    <source>
        <dbReference type="ARBA" id="ARBA00053669"/>
    </source>
</evidence>
<evidence type="ECO:0000313" key="9">
    <source>
        <dbReference type="Proteomes" id="UP000494165"/>
    </source>
</evidence>
<dbReference type="GO" id="GO:0043023">
    <property type="term" value="F:ribosomal large subunit binding"/>
    <property type="evidence" value="ECO:0007669"/>
    <property type="project" value="TreeGrafter"/>
</dbReference>
<feature type="compositionally biased region" description="Basic and acidic residues" evidence="7">
    <location>
        <begin position="492"/>
        <end position="512"/>
    </location>
</feature>
<feature type="compositionally biased region" description="Low complexity" evidence="7">
    <location>
        <begin position="455"/>
        <end position="464"/>
    </location>
</feature>
<feature type="coiled-coil region" evidence="6">
    <location>
        <begin position="75"/>
        <end position="102"/>
    </location>
</feature>
<feature type="compositionally biased region" description="Polar residues" evidence="7">
    <location>
        <begin position="400"/>
        <end position="419"/>
    </location>
</feature>
<comment type="caution">
    <text evidence="8">The sequence shown here is derived from an EMBL/GenBank/DDBJ whole genome shotgun (WGS) entry which is preliminary data.</text>
</comment>
<dbReference type="OrthoDB" id="21330at2759"/>
<dbReference type="FunFam" id="3.30.460.10:FF:000018">
    <property type="entry name" value="Mitochondrial assembly of ribosomal large subunit 1"/>
    <property type="match status" value="1"/>
</dbReference>
<dbReference type="GO" id="GO:0090071">
    <property type="term" value="P:negative regulation of ribosome biogenesis"/>
    <property type="evidence" value="ECO:0007669"/>
    <property type="project" value="TreeGrafter"/>
</dbReference>
<evidence type="ECO:0000256" key="3">
    <source>
        <dbReference type="ARBA" id="ARBA00023128"/>
    </source>
</evidence>
<dbReference type="PANTHER" id="PTHR21043:SF0">
    <property type="entry name" value="MITOCHONDRIAL ASSEMBLY OF RIBOSOMAL LARGE SUBUNIT PROTEIN 1"/>
    <property type="match status" value="1"/>
</dbReference>
<comment type="function">
    <text evidence="4">Required for normal mitochondrial ribosome function and mitochondrial translation. May play a role in ribosome biogenesis by preventing premature association of the 28S and 39S ribosomal subunits. Interacts with mitochondrial ribosomal protein uL14m (MRPL14), probably blocking formation of intersubunit bridge B8, preventing association of the 28S and 39S ribosomal subunits. Addition to isolated mitochondrial ribosomal subunits partially inhibits translation, probably by interfering with the association of the 28S and 39S ribosomal subunits and the formation of functional ribosomes. May also participate in the assembly and/or regulation of the stability of the large subunit of the mitochondrial ribosome. May function as a ribosomal silencing factor.</text>
</comment>
<keyword evidence="3" id="KW-0496">Mitochondrion</keyword>
<dbReference type="HAMAP" id="MF_01477">
    <property type="entry name" value="Iojap_RsfS"/>
    <property type="match status" value="1"/>
</dbReference>
<feature type="compositionally biased region" description="Basic and acidic residues" evidence="7">
    <location>
        <begin position="602"/>
        <end position="617"/>
    </location>
</feature>
<dbReference type="EMBL" id="CADEPI010000063">
    <property type="protein sequence ID" value="CAB3371578.1"/>
    <property type="molecule type" value="Genomic_DNA"/>
</dbReference>
<dbReference type="NCBIfam" id="TIGR00090">
    <property type="entry name" value="rsfS_iojap_ybeB"/>
    <property type="match status" value="1"/>
</dbReference>
<evidence type="ECO:0000256" key="5">
    <source>
        <dbReference type="ARBA" id="ARBA00073331"/>
    </source>
</evidence>
<feature type="compositionally biased region" description="Basic and acidic residues" evidence="7">
    <location>
        <begin position="521"/>
        <end position="533"/>
    </location>
</feature>
<proteinExistence type="inferred from homology"/>
<dbReference type="Gene3D" id="3.30.460.10">
    <property type="entry name" value="Beta Polymerase, domain 2"/>
    <property type="match status" value="1"/>
</dbReference>
<name>A0A8S1CUS6_9INSE</name>
<gene>
    <name evidence="8" type="ORF">CLODIP_2_CD01639</name>
</gene>
<evidence type="ECO:0000313" key="8">
    <source>
        <dbReference type="EMBL" id="CAB3371578.1"/>
    </source>
</evidence>
<dbReference type="GO" id="GO:0005739">
    <property type="term" value="C:mitochondrion"/>
    <property type="evidence" value="ECO:0007669"/>
    <property type="project" value="UniProtKB-SubCell"/>
</dbReference>
<evidence type="ECO:0000256" key="1">
    <source>
        <dbReference type="ARBA" id="ARBA00004173"/>
    </source>
</evidence>
<keyword evidence="9" id="KW-1185">Reference proteome</keyword>
<organism evidence="8 9">
    <name type="scientific">Cloeon dipterum</name>
    <dbReference type="NCBI Taxonomy" id="197152"/>
    <lineage>
        <taxon>Eukaryota</taxon>
        <taxon>Metazoa</taxon>
        <taxon>Ecdysozoa</taxon>
        <taxon>Arthropoda</taxon>
        <taxon>Hexapoda</taxon>
        <taxon>Insecta</taxon>
        <taxon>Pterygota</taxon>
        <taxon>Palaeoptera</taxon>
        <taxon>Ephemeroptera</taxon>
        <taxon>Pisciforma</taxon>
        <taxon>Baetidae</taxon>
        <taxon>Cloeon</taxon>
    </lineage>
</organism>
<dbReference type="InterPro" id="IPR043519">
    <property type="entry name" value="NT_sf"/>
</dbReference>
<accession>A0A8S1CUS6</accession>
<evidence type="ECO:0000256" key="7">
    <source>
        <dbReference type="SAM" id="MobiDB-lite"/>
    </source>
</evidence>
<protein>
    <recommendedName>
        <fullName evidence="5">Mitochondrial assembly of ribosomal large subunit protein 1</fullName>
    </recommendedName>
</protein>
<comment type="similarity">
    <text evidence="2">Belongs to the Iojap/RsfS family.</text>
</comment>
<feature type="compositionally biased region" description="Acidic residues" evidence="7">
    <location>
        <begin position="653"/>
        <end position="662"/>
    </location>
</feature>
<dbReference type="Proteomes" id="UP000494165">
    <property type="component" value="Unassembled WGS sequence"/>
</dbReference>
<dbReference type="Pfam" id="PF02410">
    <property type="entry name" value="RsfS"/>
    <property type="match status" value="1"/>
</dbReference>
<feature type="compositionally biased region" description="Gly residues" evidence="7">
    <location>
        <begin position="552"/>
        <end position="565"/>
    </location>
</feature>
<dbReference type="GO" id="GO:0017148">
    <property type="term" value="P:negative regulation of translation"/>
    <property type="evidence" value="ECO:0007669"/>
    <property type="project" value="TreeGrafter"/>
</dbReference>
<keyword evidence="6" id="KW-0175">Coiled coil</keyword>
<feature type="region of interest" description="Disordered" evidence="7">
    <location>
        <begin position="358"/>
        <end position="662"/>
    </location>
</feature>
<sequence length="662" mass="74941">MLSDIISRDRVNHDWNQPTNVFGCYITSNCRYIQDIRSVNFSSKNTTDEDNGDEALMTLLSTKYKILSGDNAPLILDSEAERQKADEEAANVETQETALEEEDDLISHFDLTRGVRGVFDIEHLVDVLHSEGAIDLFVCQVPDELCYADQIVIVTGRSVRHRISLAQLVRRVFKKKRNSSDILPRVEGTTNGGQADWLAMDLGNIILHIFARATREKYDLESLWSLGSKHDTQSNKKDDELLELLSNKDLYLEDLEPADPAGVGSKTAAKKIPSVGRFRLNSVLFFPLNWNNGKPYNHLCFAMSEVEAAAAAADNAISEVERLEKEAMLTEKMAKMREKNEAIRKRYNEVQEDLKNAQTISSQVKVESGSDDEDRKPVVRKVTNKTPSRDRECKQKFTPRRQNSESSSSQDTGAEQSMQARPVHSFGEGGGPPPDPGYNFLADEERDGPKENKEQQNQQQPQRGRFPRQRGGQRGNRQFQGENFSRSAMEGGPHDKDQKWREERAAIDEARIRRQQSADGNWRREWDNNKDDTQPQTPHNQIRGGRGRGGDRGSFGGGQQRGGNGTKFFYQQRARGGLHAESRSIPGGDRWVRDTQPPSHGSRPDDAPVRDLRDIINSRRSGCPPTNRGNRSDFQPKPRRDNTWGSNQIEHTENDDEWEDVE</sequence>
<comment type="subcellular location">
    <subcellularLocation>
        <location evidence="1">Mitochondrion</location>
    </subcellularLocation>
</comment>
<evidence type="ECO:0000256" key="6">
    <source>
        <dbReference type="SAM" id="Coils"/>
    </source>
</evidence>
<reference evidence="8 9" key="1">
    <citation type="submission" date="2020-04" db="EMBL/GenBank/DDBJ databases">
        <authorList>
            <person name="Alioto T."/>
            <person name="Alioto T."/>
            <person name="Gomez Garrido J."/>
        </authorList>
    </citation>
    <scope>NUCLEOTIDE SEQUENCE [LARGE SCALE GENOMIC DNA]</scope>
</reference>
<dbReference type="AlphaFoldDB" id="A0A8S1CUS6"/>
<dbReference type="SUPFAM" id="SSF81301">
    <property type="entry name" value="Nucleotidyltransferase"/>
    <property type="match status" value="1"/>
</dbReference>